<dbReference type="EMBL" id="JHEG04000001">
    <property type="protein sequence ID" value="KAF3890123.1"/>
    <property type="molecule type" value="Genomic_DNA"/>
</dbReference>
<keyword evidence="2" id="KW-1185">Reference proteome</keyword>
<gene>
    <name evidence="1" type="ORF">DA73_0400035200</name>
</gene>
<evidence type="ECO:0000313" key="2">
    <source>
        <dbReference type="Proteomes" id="UP000029738"/>
    </source>
</evidence>
<dbReference type="AlphaFoldDB" id="A0A8S9TFQ7"/>
<protein>
    <submittedName>
        <fullName evidence="1">Uncharacterized protein</fullName>
    </submittedName>
</protein>
<organism evidence="1 2">
    <name type="scientific">Tolypothrix bouteillei VB521301</name>
    <dbReference type="NCBI Taxonomy" id="1479485"/>
    <lineage>
        <taxon>Bacteria</taxon>
        <taxon>Bacillati</taxon>
        <taxon>Cyanobacteriota</taxon>
        <taxon>Cyanophyceae</taxon>
        <taxon>Nostocales</taxon>
        <taxon>Tolypothrichaceae</taxon>
        <taxon>Tolypothrix</taxon>
    </lineage>
</organism>
<dbReference type="RefSeq" id="WP_167844819.1">
    <property type="nucleotide sequence ID" value="NZ_JHEG04000001.1"/>
</dbReference>
<reference evidence="1" key="1">
    <citation type="journal article" date="2015" name="Genome Announc.">
        <title>Draft Genome Sequence of Tolypothrix boutellei Strain VB521301.</title>
        <authorList>
            <person name="Chandrababunaidu M.M."/>
            <person name="Singh D."/>
            <person name="Sen D."/>
            <person name="Bhan S."/>
            <person name="Das S."/>
            <person name="Gupta A."/>
            <person name="Adhikary S.P."/>
            <person name="Tripathy S."/>
        </authorList>
    </citation>
    <scope>NUCLEOTIDE SEQUENCE</scope>
    <source>
        <strain evidence="1">VB521301</strain>
    </source>
</reference>
<dbReference type="Proteomes" id="UP000029738">
    <property type="component" value="Unassembled WGS sequence"/>
</dbReference>
<comment type="caution">
    <text evidence="1">The sequence shown here is derived from an EMBL/GenBank/DDBJ whole genome shotgun (WGS) entry which is preliminary data.</text>
</comment>
<proteinExistence type="predicted"/>
<evidence type="ECO:0000313" key="1">
    <source>
        <dbReference type="EMBL" id="KAF3890123.1"/>
    </source>
</evidence>
<accession>A0A8S9TFQ7</accession>
<sequence>MVRVLNMRSVVVEFLELMVWESIVCNGFQDKGHGFTALTARQKSGIAEPTISTA</sequence>
<reference evidence="1" key="2">
    <citation type="submission" date="2019-11" db="EMBL/GenBank/DDBJ databases">
        <title>Improved Assembly of Tolypothrix boutellei genome.</title>
        <authorList>
            <person name="Sarangi A.N."/>
            <person name="Mukherjee M."/>
            <person name="Ghosh S."/>
            <person name="Singh D."/>
            <person name="Das A."/>
            <person name="Kant S."/>
            <person name="Prusty A."/>
            <person name="Tripathy S."/>
        </authorList>
    </citation>
    <scope>NUCLEOTIDE SEQUENCE</scope>
    <source>
        <strain evidence="1">VB521301</strain>
    </source>
</reference>
<name>A0A8S9TFQ7_9CYAN</name>